<dbReference type="Proteomes" id="UP000574390">
    <property type="component" value="Unassembled WGS sequence"/>
</dbReference>
<proteinExistence type="predicted"/>
<accession>A0A7J6QB06</accession>
<name>A0A7J6QB06_PEROL</name>
<evidence type="ECO:0000313" key="2">
    <source>
        <dbReference type="EMBL" id="KAF4705565.1"/>
    </source>
</evidence>
<gene>
    <name evidence="2" type="ORF">FOZ62_001704</name>
</gene>
<dbReference type="AlphaFoldDB" id="A0A7J6QB06"/>
<evidence type="ECO:0000256" key="1">
    <source>
        <dbReference type="SAM" id="SignalP"/>
    </source>
</evidence>
<protein>
    <recommendedName>
        <fullName evidence="4">Secreted protein</fullName>
    </recommendedName>
</protein>
<organism evidence="2 3">
    <name type="scientific">Perkinsus olseni</name>
    <name type="common">Perkinsus atlanticus</name>
    <dbReference type="NCBI Taxonomy" id="32597"/>
    <lineage>
        <taxon>Eukaryota</taxon>
        <taxon>Sar</taxon>
        <taxon>Alveolata</taxon>
        <taxon>Perkinsozoa</taxon>
        <taxon>Perkinsea</taxon>
        <taxon>Perkinsida</taxon>
        <taxon>Perkinsidae</taxon>
        <taxon>Perkinsus</taxon>
    </lineage>
</organism>
<evidence type="ECO:0008006" key="4">
    <source>
        <dbReference type="Google" id="ProtNLM"/>
    </source>
</evidence>
<feature type="chain" id="PRO_5029828970" description="Secreted protein" evidence="1">
    <location>
        <begin position="20"/>
        <end position="117"/>
    </location>
</feature>
<reference evidence="2 3" key="1">
    <citation type="submission" date="2020-04" db="EMBL/GenBank/DDBJ databases">
        <title>Perkinsus olseni comparative genomics.</title>
        <authorList>
            <person name="Bogema D.R."/>
        </authorList>
    </citation>
    <scope>NUCLEOTIDE SEQUENCE [LARGE SCALE GENOMIC DNA]</scope>
    <source>
        <strain evidence="2">ATCC PRA-205</strain>
    </source>
</reference>
<keyword evidence="1" id="KW-0732">Signal</keyword>
<sequence>MFINNKIICIAAALVTALARPGPPTGIYYANINPQGTVCVQVTWVPDPDEDVRLEVSCGARSKVSRDLTVDEGPPFVYKIDSQSEPVHNSFRQTVNAVCLELTTTQEHDLYKFVYKL</sequence>
<dbReference type="EMBL" id="JABANM010030856">
    <property type="protein sequence ID" value="KAF4705565.1"/>
    <property type="molecule type" value="Genomic_DNA"/>
</dbReference>
<evidence type="ECO:0000313" key="3">
    <source>
        <dbReference type="Proteomes" id="UP000574390"/>
    </source>
</evidence>
<comment type="caution">
    <text evidence="2">The sequence shown here is derived from an EMBL/GenBank/DDBJ whole genome shotgun (WGS) entry which is preliminary data.</text>
</comment>
<feature type="signal peptide" evidence="1">
    <location>
        <begin position="1"/>
        <end position="19"/>
    </location>
</feature>